<dbReference type="VEuPathDB" id="VectorBase:BGLB025503"/>
<dbReference type="InterPro" id="IPR046427">
    <property type="entry name" value="Legumain_prodom_sf"/>
</dbReference>
<dbReference type="PRINTS" id="PR00776">
    <property type="entry name" value="HEMOGLOBNASE"/>
</dbReference>
<dbReference type="Pfam" id="PF01650">
    <property type="entry name" value="Peptidase_C13"/>
    <property type="match status" value="1"/>
</dbReference>
<evidence type="ECO:0000313" key="13">
    <source>
        <dbReference type="Proteomes" id="UP000076420"/>
    </source>
</evidence>
<evidence type="ECO:0000256" key="3">
    <source>
        <dbReference type="ARBA" id="ARBA00012628"/>
    </source>
</evidence>
<dbReference type="GO" id="GO:0006624">
    <property type="term" value="P:vacuolar protein processing"/>
    <property type="evidence" value="ECO:0007669"/>
    <property type="project" value="TreeGrafter"/>
</dbReference>
<feature type="chain" id="PRO_5012903467" description="Hemoglobinase" evidence="11">
    <location>
        <begin position="20"/>
        <end position="432"/>
    </location>
</feature>
<keyword evidence="4" id="KW-0645">Protease</keyword>
<feature type="active site" description="Nucleophile" evidence="10">
    <location>
        <position position="184"/>
    </location>
</feature>
<dbReference type="Gene3D" id="1.10.132.130">
    <property type="match status" value="1"/>
</dbReference>
<keyword evidence="7" id="KW-0788">Thiol protease</keyword>
<dbReference type="GO" id="GO:0005773">
    <property type="term" value="C:vacuole"/>
    <property type="evidence" value="ECO:0007669"/>
    <property type="project" value="GOC"/>
</dbReference>
<evidence type="ECO:0000256" key="10">
    <source>
        <dbReference type="PIRSR" id="PIRSR019663-1"/>
    </source>
</evidence>
<evidence type="ECO:0000256" key="1">
    <source>
        <dbReference type="ARBA" id="ARBA00000810"/>
    </source>
</evidence>
<dbReference type="EnsemblMetazoa" id="BGLB025503-RA">
    <property type="protein sequence ID" value="BGLB025503-PA"/>
    <property type="gene ID" value="BGLB025503"/>
</dbReference>
<dbReference type="Proteomes" id="UP000076420">
    <property type="component" value="Unassembled WGS sequence"/>
</dbReference>
<dbReference type="FunFam" id="3.40.50.1460:FF:000006">
    <property type="entry name" value="Legumain"/>
    <property type="match status" value="1"/>
</dbReference>
<dbReference type="OrthoDB" id="9973749at2759"/>
<gene>
    <name evidence="12" type="primary">106063735</name>
</gene>
<dbReference type="STRING" id="6526.A0A2C9L0C9"/>
<evidence type="ECO:0000256" key="6">
    <source>
        <dbReference type="ARBA" id="ARBA00022801"/>
    </source>
</evidence>
<evidence type="ECO:0000256" key="5">
    <source>
        <dbReference type="ARBA" id="ARBA00022729"/>
    </source>
</evidence>
<dbReference type="EC" id="3.4.22.34" evidence="3"/>
<evidence type="ECO:0000256" key="4">
    <source>
        <dbReference type="ARBA" id="ARBA00022670"/>
    </source>
</evidence>
<evidence type="ECO:0000256" key="9">
    <source>
        <dbReference type="ARBA" id="ARBA00069042"/>
    </source>
</evidence>
<accession>A0A2C9L0C9</accession>
<feature type="active site" evidence="10">
    <location>
        <position position="143"/>
    </location>
</feature>
<evidence type="ECO:0000313" key="12">
    <source>
        <dbReference type="EnsemblMetazoa" id="BGLB025503-PA"/>
    </source>
</evidence>
<evidence type="ECO:0000256" key="2">
    <source>
        <dbReference type="ARBA" id="ARBA00009941"/>
    </source>
</evidence>
<evidence type="ECO:0000256" key="7">
    <source>
        <dbReference type="ARBA" id="ARBA00022807"/>
    </source>
</evidence>
<keyword evidence="6" id="KW-0378">Hydrolase</keyword>
<dbReference type="InterPro" id="IPR048501">
    <property type="entry name" value="Legum_prodom"/>
</dbReference>
<dbReference type="Gene3D" id="3.40.50.1460">
    <property type="match status" value="1"/>
</dbReference>
<dbReference type="CDD" id="cd21115">
    <property type="entry name" value="legumain_C"/>
    <property type="match status" value="1"/>
</dbReference>
<evidence type="ECO:0000256" key="8">
    <source>
        <dbReference type="ARBA" id="ARBA00055993"/>
    </source>
</evidence>
<evidence type="ECO:0000256" key="11">
    <source>
        <dbReference type="SAM" id="SignalP"/>
    </source>
</evidence>
<protein>
    <recommendedName>
        <fullName evidence="9">Hemoglobinase</fullName>
        <ecNumber evidence="3">3.4.22.34</ecNumber>
    </recommendedName>
</protein>
<proteinExistence type="inferred from homology"/>
<comment type="similarity">
    <text evidence="2">Belongs to the peptidase C13 family.</text>
</comment>
<name>A0A2C9L0C9_BIOGL</name>
<dbReference type="AlphaFoldDB" id="A0A2C9L0C9"/>
<dbReference type="VEuPathDB" id="VectorBase:BGLAX_038458"/>
<dbReference type="InterPro" id="IPR001096">
    <property type="entry name" value="Peptidase_C13"/>
</dbReference>
<organism evidence="12 13">
    <name type="scientific">Biomphalaria glabrata</name>
    <name type="common">Bloodfluke planorb</name>
    <name type="synonym">Freshwater snail</name>
    <dbReference type="NCBI Taxonomy" id="6526"/>
    <lineage>
        <taxon>Eukaryota</taxon>
        <taxon>Metazoa</taxon>
        <taxon>Spiralia</taxon>
        <taxon>Lophotrochozoa</taxon>
        <taxon>Mollusca</taxon>
        <taxon>Gastropoda</taxon>
        <taxon>Heterobranchia</taxon>
        <taxon>Euthyneura</taxon>
        <taxon>Panpulmonata</taxon>
        <taxon>Hygrophila</taxon>
        <taxon>Lymnaeoidea</taxon>
        <taxon>Planorbidae</taxon>
        <taxon>Biomphalaria</taxon>
    </lineage>
</organism>
<dbReference type="KEGG" id="bgt:106063735"/>
<reference evidence="12" key="1">
    <citation type="submission" date="2020-05" db="UniProtKB">
        <authorList>
            <consortium name="EnsemblMetazoa"/>
        </authorList>
    </citation>
    <scope>IDENTIFICATION</scope>
    <source>
        <strain evidence="12">BB02</strain>
    </source>
</reference>
<sequence length="432" mass="48810">MPSLLYFSLLLCFVTHVLCEQHWALLVAGSSGYDNYRHQADVCHAYHVIKSHGIPDERIIVMMYDDIAYSPYNPEKGNIINHPDGPNVYPGVPKDYTNTDLTPEVFLKVLTGDAAGVKKLLGREGKVIGSGPDDRVFVNFVDHGGVGILCFPNDVLHADELHATIQYMHTKKLYKQMVFYVEACESGSMFEKILESNLNVYVTTAANSVESSFGCYYDGHRSTYLGDVYSVMWMADSEVENLNIETLDDQFNIVRAETNTSHVSKYGQADLGKLKVADFQGNLTEGALRFIPNRRIHPTADAVSAEDIDIEILKRKLSDSNGLEQLKYRTQLESLMQQRKNIEQFYKNVVANVTDAHLYDYFVSAPLHFTSFKCYRQSIYLVQKLCPGMKLVQNQYALRKLRVLANLCENDIDEKIWSAVVKVSLQSSFCSA</sequence>
<dbReference type="PANTHER" id="PTHR12000">
    <property type="entry name" value="HEMOGLOBINASE FAMILY MEMBER"/>
    <property type="match status" value="1"/>
</dbReference>
<keyword evidence="5 11" id="KW-0732">Signal</keyword>
<dbReference type="PIRSF" id="PIRSF019663">
    <property type="entry name" value="Legumain"/>
    <property type="match status" value="1"/>
</dbReference>
<comment type="function">
    <text evidence="8">This protease is used by the parasite for degradation of the host globin.</text>
</comment>
<dbReference type="GO" id="GO:0051603">
    <property type="term" value="P:proteolysis involved in protein catabolic process"/>
    <property type="evidence" value="ECO:0007669"/>
    <property type="project" value="TreeGrafter"/>
</dbReference>
<dbReference type="GO" id="GO:0004197">
    <property type="term" value="F:cysteine-type endopeptidase activity"/>
    <property type="evidence" value="ECO:0007669"/>
    <property type="project" value="UniProtKB-EC"/>
</dbReference>
<comment type="catalytic activity">
    <reaction evidence="1">
        <text>Hydrolysis of proteins and small molecule substrates at -Asn-|-Xaa- bonds.</text>
        <dbReference type="EC" id="3.4.22.34"/>
    </reaction>
</comment>
<dbReference type="PANTHER" id="PTHR12000:SF42">
    <property type="entry name" value="LEGUMAIN"/>
    <property type="match status" value="1"/>
</dbReference>
<feature type="signal peptide" evidence="11">
    <location>
        <begin position="1"/>
        <end position="19"/>
    </location>
</feature>